<organism evidence="2 3">
    <name type="scientific">Microlunatus spumicola</name>
    <dbReference type="NCBI Taxonomy" id="81499"/>
    <lineage>
        <taxon>Bacteria</taxon>
        <taxon>Bacillati</taxon>
        <taxon>Actinomycetota</taxon>
        <taxon>Actinomycetes</taxon>
        <taxon>Propionibacteriales</taxon>
        <taxon>Propionibacteriaceae</taxon>
        <taxon>Microlunatus</taxon>
    </lineage>
</organism>
<feature type="region of interest" description="Disordered" evidence="1">
    <location>
        <begin position="13"/>
        <end position="84"/>
    </location>
</feature>
<proteinExistence type="predicted"/>
<protein>
    <submittedName>
        <fullName evidence="2">Uncharacterized protein</fullName>
    </submittedName>
</protein>
<evidence type="ECO:0000313" key="3">
    <source>
        <dbReference type="Proteomes" id="UP001500767"/>
    </source>
</evidence>
<feature type="compositionally biased region" description="Basic and acidic residues" evidence="1">
    <location>
        <begin position="58"/>
        <end position="67"/>
    </location>
</feature>
<dbReference type="Proteomes" id="UP001500767">
    <property type="component" value="Unassembled WGS sequence"/>
</dbReference>
<sequence length="84" mass="9394">MVRQVQVLRRDRAEEVPELGLALRRPGRDDDLRPGGEVGADDPLADRARPTGTRTRRPASEVGERGQDVSGMRWTFRKSLVPTT</sequence>
<name>A0ABP6X336_9ACTN</name>
<comment type="caution">
    <text evidence="2">The sequence shown here is derived from an EMBL/GenBank/DDBJ whole genome shotgun (WGS) entry which is preliminary data.</text>
</comment>
<gene>
    <name evidence="2" type="ORF">GCM10022197_11880</name>
</gene>
<evidence type="ECO:0000256" key="1">
    <source>
        <dbReference type="SAM" id="MobiDB-lite"/>
    </source>
</evidence>
<keyword evidence="3" id="KW-1185">Reference proteome</keyword>
<evidence type="ECO:0000313" key="2">
    <source>
        <dbReference type="EMBL" id="GAA3558198.1"/>
    </source>
</evidence>
<reference evidence="3" key="1">
    <citation type="journal article" date="2019" name="Int. J. Syst. Evol. Microbiol.">
        <title>The Global Catalogue of Microorganisms (GCM) 10K type strain sequencing project: providing services to taxonomists for standard genome sequencing and annotation.</title>
        <authorList>
            <consortium name="The Broad Institute Genomics Platform"/>
            <consortium name="The Broad Institute Genome Sequencing Center for Infectious Disease"/>
            <person name="Wu L."/>
            <person name="Ma J."/>
        </authorList>
    </citation>
    <scope>NUCLEOTIDE SEQUENCE [LARGE SCALE GENOMIC DNA]</scope>
    <source>
        <strain evidence="3">JCM 16540</strain>
    </source>
</reference>
<accession>A0ABP6X336</accession>
<dbReference type="EMBL" id="BAAAYR010000001">
    <property type="protein sequence ID" value="GAA3558198.1"/>
    <property type="molecule type" value="Genomic_DNA"/>
</dbReference>